<dbReference type="AlphaFoldDB" id="A0A8J4E1Q4"/>
<sequence>MEDGSALGAELSTAVILFHEAIGHRLGLSAADQRALRIIAGRGPLTAGTLAQLTGLSPGAVTGLVDRLERGGHVTRAADPADRRRIVISAAPTPATGTGIGAAFARLSAAMSAMTSRYDEKEAAAIADFVQRTIEILREQTRLLND</sequence>
<name>A0A8J4E1Q4_9ACTN</name>
<dbReference type="Pfam" id="PF12802">
    <property type="entry name" value="MarR_2"/>
    <property type="match status" value="1"/>
</dbReference>
<keyword evidence="3" id="KW-1185">Reference proteome</keyword>
<comment type="caution">
    <text evidence="2">The sequence shown here is derived from an EMBL/GenBank/DDBJ whole genome shotgun (WGS) entry which is preliminary data.</text>
</comment>
<feature type="domain" description="HTH marR-type" evidence="1">
    <location>
        <begin position="1"/>
        <end position="135"/>
    </location>
</feature>
<dbReference type="PANTHER" id="PTHR33164">
    <property type="entry name" value="TRANSCRIPTIONAL REGULATOR, MARR FAMILY"/>
    <property type="match status" value="1"/>
</dbReference>
<dbReference type="InterPro" id="IPR039422">
    <property type="entry name" value="MarR/SlyA-like"/>
</dbReference>
<dbReference type="GO" id="GO:0003700">
    <property type="term" value="F:DNA-binding transcription factor activity"/>
    <property type="evidence" value="ECO:0007669"/>
    <property type="project" value="InterPro"/>
</dbReference>
<dbReference type="InterPro" id="IPR036388">
    <property type="entry name" value="WH-like_DNA-bd_sf"/>
</dbReference>
<dbReference type="GO" id="GO:0006950">
    <property type="term" value="P:response to stress"/>
    <property type="evidence" value="ECO:0007669"/>
    <property type="project" value="TreeGrafter"/>
</dbReference>
<dbReference type="RefSeq" id="WP_203998144.1">
    <property type="nucleotide sequence ID" value="NZ_BOPG01000033.1"/>
</dbReference>
<dbReference type="PROSITE" id="PS50995">
    <property type="entry name" value="HTH_MARR_2"/>
    <property type="match status" value="1"/>
</dbReference>
<dbReference type="Gene3D" id="1.10.10.10">
    <property type="entry name" value="Winged helix-like DNA-binding domain superfamily/Winged helix DNA-binding domain"/>
    <property type="match status" value="1"/>
</dbReference>
<dbReference type="Proteomes" id="UP000612585">
    <property type="component" value="Unassembled WGS sequence"/>
</dbReference>
<gene>
    <name evidence="2" type="ORF">Vau01_055640</name>
</gene>
<reference evidence="2" key="1">
    <citation type="submission" date="2021-01" db="EMBL/GenBank/DDBJ databases">
        <title>Whole genome shotgun sequence of Virgisporangium aurantiacum NBRC 16421.</title>
        <authorList>
            <person name="Komaki H."/>
            <person name="Tamura T."/>
        </authorList>
    </citation>
    <scope>NUCLEOTIDE SEQUENCE</scope>
    <source>
        <strain evidence="2">NBRC 16421</strain>
    </source>
</reference>
<protein>
    <submittedName>
        <fullName evidence="2">MarR family transcriptional regulator</fullName>
    </submittedName>
</protein>
<dbReference type="PANTHER" id="PTHR33164:SF106">
    <property type="entry name" value="TRANSCRIPTIONAL REGULATORY PROTEIN"/>
    <property type="match status" value="1"/>
</dbReference>
<accession>A0A8J4E1Q4</accession>
<dbReference type="SMART" id="SM00347">
    <property type="entry name" value="HTH_MARR"/>
    <property type="match status" value="1"/>
</dbReference>
<evidence type="ECO:0000259" key="1">
    <source>
        <dbReference type="PROSITE" id="PS50995"/>
    </source>
</evidence>
<dbReference type="InterPro" id="IPR000835">
    <property type="entry name" value="HTH_MarR-typ"/>
</dbReference>
<evidence type="ECO:0000313" key="2">
    <source>
        <dbReference type="EMBL" id="GIJ58048.1"/>
    </source>
</evidence>
<dbReference type="SUPFAM" id="SSF46785">
    <property type="entry name" value="Winged helix' DNA-binding domain"/>
    <property type="match status" value="1"/>
</dbReference>
<dbReference type="EMBL" id="BOPG01000033">
    <property type="protein sequence ID" value="GIJ58048.1"/>
    <property type="molecule type" value="Genomic_DNA"/>
</dbReference>
<organism evidence="2 3">
    <name type="scientific">Virgisporangium aurantiacum</name>
    <dbReference type="NCBI Taxonomy" id="175570"/>
    <lineage>
        <taxon>Bacteria</taxon>
        <taxon>Bacillati</taxon>
        <taxon>Actinomycetota</taxon>
        <taxon>Actinomycetes</taxon>
        <taxon>Micromonosporales</taxon>
        <taxon>Micromonosporaceae</taxon>
        <taxon>Virgisporangium</taxon>
    </lineage>
</organism>
<proteinExistence type="predicted"/>
<evidence type="ECO:0000313" key="3">
    <source>
        <dbReference type="Proteomes" id="UP000612585"/>
    </source>
</evidence>
<dbReference type="InterPro" id="IPR036390">
    <property type="entry name" value="WH_DNA-bd_sf"/>
</dbReference>